<dbReference type="EMBL" id="MU620899">
    <property type="protein sequence ID" value="KAI8582754.1"/>
    <property type="molecule type" value="Genomic_DNA"/>
</dbReference>
<dbReference type="AlphaFoldDB" id="A0AAD5EGE7"/>
<dbReference type="Proteomes" id="UP001206595">
    <property type="component" value="Unassembled WGS sequence"/>
</dbReference>
<reference evidence="2" key="2">
    <citation type="journal article" date="2022" name="Proc. Natl. Acad. Sci. U.S.A.">
        <title>Diploid-dominant life cycles characterize the early evolution of Fungi.</title>
        <authorList>
            <person name="Amses K.R."/>
            <person name="Simmons D.R."/>
            <person name="Longcore J.E."/>
            <person name="Mondo S.J."/>
            <person name="Seto K."/>
            <person name="Jeronimo G.H."/>
            <person name="Bonds A.E."/>
            <person name="Quandt C.A."/>
            <person name="Davis W.J."/>
            <person name="Chang Y."/>
            <person name="Federici B.A."/>
            <person name="Kuo A."/>
            <person name="LaButti K."/>
            <person name="Pangilinan J."/>
            <person name="Andreopoulos W."/>
            <person name="Tritt A."/>
            <person name="Riley R."/>
            <person name="Hundley H."/>
            <person name="Johnson J."/>
            <person name="Lipzen A."/>
            <person name="Barry K."/>
            <person name="Lang B.F."/>
            <person name="Cuomo C.A."/>
            <person name="Buchler N.E."/>
            <person name="Grigoriev I.V."/>
            <person name="Spatafora J.W."/>
            <person name="Stajich J.E."/>
            <person name="James T.Y."/>
        </authorList>
    </citation>
    <scope>NUCLEOTIDE SEQUENCE</scope>
    <source>
        <strain evidence="2">AG</strain>
    </source>
</reference>
<reference evidence="2" key="1">
    <citation type="submission" date="2021-06" db="EMBL/GenBank/DDBJ databases">
        <authorList>
            <consortium name="DOE Joint Genome Institute"/>
            <person name="Mondo S.J."/>
            <person name="Amses K.R."/>
            <person name="Simmons D.R."/>
            <person name="Longcore J.E."/>
            <person name="Seto K."/>
            <person name="Alves G.H."/>
            <person name="Bonds A.E."/>
            <person name="Quandt C.A."/>
            <person name="Davis W.J."/>
            <person name="Chang Y."/>
            <person name="Letcher P.M."/>
            <person name="Powell M.J."/>
            <person name="Kuo A."/>
            <person name="Labutti K."/>
            <person name="Pangilinan J."/>
            <person name="Andreopoulos W."/>
            <person name="Tritt A."/>
            <person name="Riley R."/>
            <person name="Hundley H."/>
            <person name="Johnson J."/>
            <person name="Lipzen A."/>
            <person name="Barry K."/>
            <person name="Berbee M.L."/>
            <person name="Buchler N.E."/>
            <person name="Grigoriev I.V."/>
            <person name="Spatafora J.W."/>
            <person name="Stajich J.E."/>
            <person name="James T.Y."/>
        </authorList>
    </citation>
    <scope>NUCLEOTIDE SEQUENCE</scope>
    <source>
        <strain evidence="2">AG</strain>
    </source>
</reference>
<comment type="caution">
    <text evidence="2">The sequence shown here is derived from an EMBL/GenBank/DDBJ whole genome shotgun (WGS) entry which is preliminary data.</text>
</comment>
<accession>A0AAD5EGE7</accession>
<evidence type="ECO:0000256" key="1">
    <source>
        <dbReference type="SAM" id="SignalP"/>
    </source>
</evidence>
<protein>
    <submittedName>
        <fullName evidence="2">Uncharacterized protein</fullName>
    </submittedName>
</protein>
<sequence>MLPIHVPVTLLLLLGNVKAHAQPFLSFGFCNFCHPLVSLFFLFHPIPFFLT</sequence>
<dbReference type="GeneID" id="75911962"/>
<organism evidence="2 3">
    <name type="scientific">Umbelopsis ramanniana AG</name>
    <dbReference type="NCBI Taxonomy" id="1314678"/>
    <lineage>
        <taxon>Eukaryota</taxon>
        <taxon>Fungi</taxon>
        <taxon>Fungi incertae sedis</taxon>
        <taxon>Mucoromycota</taxon>
        <taxon>Mucoromycotina</taxon>
        <taxon>Umbelopsidomycetes</taxon>
        <taxon>Umbelopsidales</taxon>
        <taxon>Umbelopsidaceae</taxon>
        <taxon>Umbelopsis</taxon>
    </lineage>
</organism>
<keyword evidence="3" id="KW-1185">Reference proteome</keyword>
<feature type="signal peptide" evidence="1">
    <location>
        <begin position="1"/>
        <end position="19"/>
    </location>
</feature>
<name>A0AAD5EGE7_UMBRA</name>
<gene>
    <name evidence="2" type="ORF">K450DRAFT_226757</name>
</gene>
<proteinExistence type="predicted"/>
<evidence type="ECO:0000313" key="3">
    <source>
        <dbReference type="Proteomes" id="UP001206595"/>
    </source>
</evidence>
<dbReference type="RefSeq" id="XP_051447758.1">
    <property type="nucleotide sequence ID" value="XM_051586614.1"/>
</dbReference>
<keyword evidence="1" id="KW-0732">Signal</keyword>
<evidence type="ECO:0000313" key="2">
    <source>
        <dbReference type="EMBL" id="KAI8582754.1"/>
    </source>
</evidence>
<feature type="chain" id="PRO_5042175634" evidence="1">
    <location>
        <begin position="20"/>
        <end position="51"/>
    </location>
</feature>